<dbReference type="PRINTS" id="PR00081">
    <property type="entry name" value="GDHRDH"/>
</dbReference>
<dbReference type="CDD" id="cd05233">
    <property type="entry name" value="SDR_c"/>
    <property type="match status" value="1"/>
</dbReference>
<gene>
    <name evidence="3" type="ORF">MNODULE_04315</name>
</gene>
<name>A0A7X6IA00_9BACT</name>
<accession>A0A7X6IA00</accession>
<sequence length="271" mass="29357">MSGLLENQVALITGASRGIGYAVAEAYLREGAKVVICGRDEAQLKKAETDLAPLGEVMAVHCDVSDLDQVDAMVERVIARFGRIDILINNAGISMTFGRVGDIDPKRWAYVIAVNLVGTFNCCHAVIPHMMKQGKGKIFNLKGYGADFPSPRVTAYGATKAALVAFTRSLAREYKGTGITANIFSPGMVRTDLLMSGEATEEGRPHREKVGWFIDMLANPVEVPAALAVKMVSPENEGATGKLFQVMTKRKFIFRAMTYGLKRLIGRSAPS</sequence>
<keyword evidence="4" id="KW-1185">Reference proteome</keyword>
<dbReference type="RefSeq" id="WP_168058243.1">
    <property type="nucleotide sequence ID" value="NZ_VTOW01000001.1"/>
</dbReference>
<dbReference type="PANTHER" id="PTHR42760">
    <property type="entry name" value="SHORT-CHAIN DEHYDROGENASES/REDUCTASES FAMILY MEMBER"/>
    <property type="match status" value="1"/>
</dbReference>
<dbReference type="FunFam" id="3.40.50.720:FF:000084">
    <property type="entry name" value="Short-chain dehydrogenase reductase"/>
    <property type="match status" value="1"/>
</dbReference>
<evidence type="ECO:0000313" key="4">
    <source>
        <dbReference type="Proteomes" id="UP000534783"/>
    </source>
</evidence>
<evidence type="ECO:0000256" key="2">
    <source>
        <dbReference type="RuleBase" id="RU000363"/>
    </source>
</evidence>
<dbReference type="Proteomes" id="UP000534783">
    <property type="component" value="Unassembled WGS sequence"/>
</dbReference>
<dbReference type="PRINTS" id="PR00080">
    <property type="entry name" value="SDRFAMILY"/>
</dbReference>
<comment type="similarity">
    <text evidence="1 2">Belongs to the short-chain dehydrogenases/reductases (SDR) family.</text>
</comment>
<dbReference type="Pfam" id="PF00106">
    <property type="entry name" value="adh_short"/>
    <property type="match status" value="1"/>
</dbReference>
<dbReference type="EMBL" id="VTOW01000001">
    <property type="protein sequence ID" value="NKE69966.1"/>
    <property type="molecule type" value="Genomic_DNA"/>
</dbReference>
<protein>
    <submittedName>
        <fullName evidence="3">SDR family oxidoreductase</fullName>
    </submittedName>
</protein>
<dbReference type="Gene3D" id="3.40.50.720">
    <property type="entry name" value="NAD(P)-binding Rossmann-like Domain"/>
    <property type="match status" value="1"/>
</dbReference>
<dbReference type="AlphaFoldDB" id="A0A7X6IA00"/>
<dbReference type="GO" id="GO:0016616">
    <property type="term" value="F:oxidoreductase activity, acting on the CH-OH group of donors, NAD or NADP as acceptor"/>
    <property type="evidence" value="ECO:0007669"/>
    <property type="project" value="TreeGrafter"/>
</dbReference>
<evidence type="ECO:0000256" key="1">
    <source>
        <dbReference type="ARBA" id="ARBA00006484"/>
    </source>
</evidence>
<proteinExistence type="inferred from homology"/>
<evidence type="ECO:0000313" key="3">
    <source>
        <dbReference type="EMBL" id="NKE69966.1"/>
    </source>
</evidence>
<organism evidence="3 4">
    <name type="scientific">Candidatus Manganitrophus noduliformans</name>
    <dbReference type="NCBI Taxonomy" id="2606439"/>
    <lineage>
        <taxon>Bacteria</taxon>
        <taxon>Pseudomonadati</taxon>
        <taxon>Nitrospirota</taxon>
        <taxon>Nitrospiria</taxon>
        <taxon>Candidatus Troglogloeales</taxon>
        <taxon>Candidatus Manganitrophaceae</taxon>
        <taxon>Candidatus Manganitrophus</taxon>
    </lineage>
</organism>
<comment type="caution">
    <text evidence="3">The sequence shown here is derived from an EMBL/GenBank/DDBJ whole genome shotgun (WGS) entry which is preliminary data.</text>
</comment>
<dbReference type="InterPro" id="IPR002347">
    <property type="entry name" value="SDR_fam"/>
</dbReference>
<reference evidence="3 4" key="1">
    <citation type="journal article" date="2020" name="Nature">
        <title>Bacterial chemolithoautotrophy via manganese oxidation.</title>
        <authorList>
            <person name="Yu H."/>
            <person name="Leadbetter J.R."/>
        </authorList>
    </citation>
    <scope>NUCLEOTIDE SEQUENCE [LARGE SCALE GENOMIC DNA]</scope>
    <source>
        <strain evidence="3 4">Mn-1</strain>
    </source>
</reference>
<dbReference type="SUPFAM" id="SSF51735">
    <property type="entry name" value="NAD(P)-binding Rossmann-fold domains"/>
    <property type="match status" value="1"/>
</dbReference>
<dbReference type="InterPro" id="IPR036291">
    <property type="entry name" value="NAD(P)-bd_dom_sf"/>
</dbReference>